<protein>
    <recommendedName>
        <fullName evidence="1">TLDc domain-containing protein</fullName>
    </recommendedName>
</protein>
<proteinExistence type="predicted"/>
<dbReference type="VEuPathDB" id="AmoebaDB:EHI_178790"/>
<dbReference type="VEuPathDB" id="AmoebaDB:EHI8A_138020"/>
<dbReference type="AlphaFoldDB" id="A0A5K1U0V6"/>
<dbReference type="InterPro" id="IPR006571">
    <property type="entry name" value="TLDc_dom"/>
</dbReference>
<evidence type="ECO:0000313" key="2">
    <source>
        <dbReference type="EMBL" id="GAT92403.1"/>
    </source>
</evidence>
<gene>
    <name evidence="2" type="ORF">CL6EHI_178790</name>
</gene>
<organism evidence="2 3">
    <name type="scientific">Entamoeba histolytica</name>
    <dbReference type="NCBI Taxonomy" id="5759"/>
    <lineage>
        <taxon>Eukaryota</taxon>
        <taxon>Amoebozoa</taxon>
        <taxon>Evosea</taxon>
        <taxon>Archamoebae</taxon>
        <taxon>Mastigamoebida</taxon>
        <taxon>Entamoebidae</taxon>
        <taxon>Entamoeba</taxon>
    </lineage>
</organism>
<feature type="domain" description="TLDc" evidence="1">
    <location>
        <begin position="101"/>
        <end position="175"/>
    </location>
</feature>
<accession>A0A5K1U0V6</accession>
<dbReference type="Proteomes" id="UP000078387">
    <property type="component" value="Unassembled WGS sequence"/>
</dbReference>
<dbReference type="EMBL" id="BDEQ01000001">
    <property type="protein sequence ID" value="GAT92403.1"/>
    <property type="molecule type" value="Genomic_DNA"/>
</dbReference>
<dbReference type="VEuPathDB" id="AmoebaDB:KM1_037020"/>
<comment type="caution">
    <text evidence="2">The sequence shown here is derived from an EMBL/GenBank/DDBJ whole genome shotgun (WGS) entry which is preliminary data.</text>
</comment>
<dbReference type="VEuPathDB" id="AmoebaDB:EHI7A_015220"/>
<dbReference type="VEuPathDB" id="AmoebaDB:EHI5A_008320"/>
<evidence type="ECO:0000259" key="1">
    <source>
        <dbReference type="Pfam" id="PF07534"/>
    </source>
</evidence>
<sequence>MGNKQTKVNKRINILNEEETFCVFEGSEEEEEERNSNSLFYQTQYTDHYRVCTKTKKGFLTPQGSPRNCCSLRKIKSAAFEIPKFDNKSSILSDIENWCCSNQFNILYNSSIDGLTTRAFNSKVCCCSNVLIIVITEDGSIFGCYHPDVICPAQNHCIQKSICKEGFFLFTHNYTTIEKMTKKSKTEEVLTIHPQCESNFVLTIASAFWILADRTVHIHPSLKSHYYVKSPMLNPMLGRMINKVSYISTLLAVECI</sequence>
<dbReference type="OMA" id="NASICCH"/>
<reference evidence="2 3" key="1">
    <citation type="submission" date="2016-05" db="EMBL/GenBank/DDBJ databases">
        <title>First whole genome sequencing of Entamoeba histolytica HM1:IMSS-clone-6.</title>
        <authorList>
            <person name="Mukherjee Avik.K."/>
            <person name="Izumyama S."/>
            <person name="Nakada-Tsukui K."/>
            <person name="Nozaki T."/>
        </authorList>
    </citation>
    <scope>NUCLEOTIDE SEQUENCE [LARGE SCALE GENOMIC DNA]</scope>
    <source>
        <strain evidence="2 3">HM1:IMSS clone 6</strain>
    </source>
</reference>
<dbReference type="Pfam" id="PF07534">
    <property type="entry name" value="TLD"/>
    <property type="match status" value="1"/>
</dbReference>
<evidence type="ECO:0000313" key="3">
    <source>
        <dbReference type="Proteomes" id="UP000078387"/>
    </source>
</evidence>
<name>A0A5K1U0V6_ENTHI</name>